<evidence type="ECO:0000313" key="2">
    <source>
        <dbReference type="EMBL" id="KAK5702873.1"/>
    </source>
</evidence>
<name>A0AAN8A3Z7_9PEZI</name>
<feature type="compositionally biased region" description="Polar residues" evidence="1">
    <location>
        <begin position="1"/>
        <end position="16"/>
    </location>
</feature>
<proteinExistence type="predicted"/>
<feature type="region of interest" description="Disordered" evidence="1">
    <location>
        <begin position="143"/>
        <end position="170"/>
    </location>
</feature>
<feature type="region of interest" description="Disordered" evidence="1">
    <location>
        <begin position="1"/>
        <end position="87"/>
    </location>
</feature>
<evidence type="ECO:0000256" key="1">
    <source>
        <dbReference type="SAM" id="MobiDB-lite"/>
    </source>
</evidence>
<gene>
    <name evidence="2" type="ORF">LTR97_003819</name>
</gene>
<dbReference type="AlphaFoldDB" id="A0AAN8A3Z7"/>
<feature type="compositionally biased region" description="Basic and acidic residues" evidence="1">
    <location>
        <begin position="61"/>
        <end position="77"/>
    </location>
</feature>
<dbReference type="EMBL" id="JAVRQU010000005">
    <property type="protein sequence ID" value="KAK5702873.1"/>
    <property type="molecule type" value="Genomic_DNA"/>
</dbReference>
<comment type="caution">
    <text evidence="2">The sequence shown here is derived from an EMBL/GenBank/DDBJ whole genome shotgun (WGS) entry which is preliminary data.</text>
</comment>
<protein>
    <submittedName>
        <fullName evidence="2">Uncharacterized protein</fullName>
    </submittedName>
</protein>
<dbReference type="Proteomes" id="UP001310594">
    <property type="component" value="Unassembled WGS sequence"/>
</dbReference>
<organism evidence="2 3">
    <name type="scientific">Elasticomyces elasticus</name>
    <dbReference type="NCBI Taxonomy" id="574655"/>
    <lineage>
        <taxon>Eukaryota</taxon>
        <taxon>Fungi</taxon>
        <taxon>Dikarya</taxon>
        <taxon>Ascomycota</taxon>
        <taxon>Pezizomycotina</taxon>
        <taxon>Dothideomycetes</taxon>
        <taxon>Dothideomycetidae</taxon>
        <taxon>Mycosphaerellales</taxon>
        <taxon>Teratosphaeriaceae</taxon>
        <taxon>Elasticomyces</taxon>
    </lineage>
</organism>
<evidence type="ECO:0000313" key="3">
    <source>
        <dbReference type="Proteomes" id="UP001310594"/>
    </source>
</evidence>
<accession>A0AAN8A3Z7</accession>
<reference evidence="2" key="1">
    <citation type="submission" date="2023-08" db="EMBL/GenBank/DDBJ databases">
        <title>Black Yeasts Isolated from many extreme environments.</title>
        <authorList>
            <person name="Coleine C."/>
            <person name="Stajich J.E."/>
            <person name="Selbmann L."/>
        </authorList>
    </citation>
    <scope>NUCLEOTIDE SEQUENCE</scope>
    <source>
        <strain evidence="2">CCFEE 5810</strain>
    </source>
</reference>
<sequence>MAATLSPNFSLQPRSSAETDRRHLLSDSVAPSSAASIVTDISDGDGDRTPRAHSPAPSYKLTDERYRIPSSQRRDTIADPTTIPQPYKGFPSEAHYLAALHAWAEGKKYIEPTETSLYGFFGHTSLQEYASKPPLETGLRRKWRARKEAKKEQKQEQAQKIAAGRRNTVT</sequence>